<keyword evidence="5 7" id="KW-1133">Transmembrane helix</keyword>
<evidence type="ECO:0000256" key="4">
    <source>
        <dbReference type="ARBA" id="ARBA00022692"/>
    </source>
</evidence>
<comment type="subunit">
    <text evidence="7">Homoheptamer.</text>
</comment>
<dbReference type="Gene3D" id="3.30.70.100">
    <property type="match status" value="1"/>
</dbReference>
<dbReference type="PANTHER" id="PTHR30221:SF1">
    <property type="entry name" value="SMALL-CONDUCTANCE MECHANOSENSITIVE CHANNEL"/>
    <property type="match status" value="1"/>
</dbReference>
<evidence type="ECO:0000256" key="7">
    <source>
        <dbReference type="RuleBase" id="RU369025"/>
    </source>
</evidence>
<dbReference type="AlphaFoldDB" id="A0A1S9ZN08"/>
<dbReference type="RefSeq" id="WP_078255708.1">
    <property type="nucleotide sequence ID" value="NZ_MUXT01000004.1"/>
</dbReference>
<dbReference type="InterPro" id="IPR049278">
    <property type="entry name" value="MS_channel_C"/>
</dbReference>
<keyword evidence="7" id="KW-0813">Transport</keyword>
<name>A0A1S9ZN08_9GAMM</name>
<comment type="subcellular location">
    <subcellularLocation>
        <location evidence="7">Cell inner membrane</location>
        <topology evidence="7">Multi-pass membrane protein</topology>
    </subcellularLocation>
    <subcellularLocation>
        <location evidence="1">Cell membrane</location>
        <topology evidence="1">Multi-pass membrane protein</topology>
    </subcellularLocation>
</comment>
<dbReference type="Gene3D" id="2.30.30.60">
    <property type="match status" value="1"/>
</dbReference>
<dbReference type="InterPro" id="IPR006685">
    <property type="entry name" value="MscS_channel_2nd"/>
</dbReference>
<evidence type="ECO:0000256" key="2">
    <source>
        <dbReference type="ARBA" id="ARBA00008017"/>
    </source>
</evidence>
<dbReference type="InterPro" id="IPR011066">
    <property type="entry name" value="MscS_channel_C_sf"/>
</dbReference>
<dbReference type="Gene3D" id="1.10.287.1260">
    <property type="match status" value="1"/>
</dbReference>
<evidence type="ECO:0000256" key="1">
    <source>
        <dbReference type="ARBA" id="ARBA00004651"/>
    </source>
</evidence>
<evidence type="ECO:0000313" key="10">
    <source>
        <dbReference type="EMBL" id="OOR84657.1"/>
    </source>
</evidence>
<evidence type="ECO:0000256" key="6">
    <source>
        <dbReference type="ARBA" id="ARBA00023136"/>
    </source>
</evidence>
<gene>
    <name evidence="10" type="ORF">B0180_03675</name>
</gene>
<dbReference type="SUPFAM" id="SSF82861">
    <property type="entry name" value="Mechanosensitive channel protein MscS (YggB), transmembrane region"/>
    <property type="match status" value="1"/>
</dbReference>
<accession>A0A1S9ZN08</accession>
<evidence type="ECO:0000256" key="3">
    <source>
        <dbReference type="ARBA" id="ARBA00022475"/>
    </source>
</evidence>
<keyword evidence="3" id="KW-1003">Cell membrane</keyword>
<sequence length="348" mass="37517">MSQSSTENAELANATLAVADAAETAKEVAADAAKITKDTLEHGANDTLQFLGIPIDINTLTHMLIDLSGRLVLALLIFFVGKWIGKRMVRIAKHVMAKSRLDNTAANFLGNLLYGLMLVAVVLASLNKLGVNTNSFVAMLGAAGVAIGVSLKDQLSNLAAGVLIVIFRPFGRGDVVEVGGKLGTVLDISLVNTRIRTANNHEIIIPNGDIMTTASINYSSLPTRRVDVEVGIGYSSDIRAAREVMVALAKAHPNVLDDPEPSVIVTALADSSVDLMLRAWTNNDDWFMTHAELLEQVKYAFDEAGIDIPFPNRTVQIDGFEMDKLNALFESQAEHARLIKTSKQDPIN</sequence>
<dbReference type="Pfam" id="PF00924">
    <property type="entry name" value="MS_channel_2nd"/>
    <property type="match status" value="1"/>
</dbReference>
<evidence type="ECO:0000313" key="11">
    <source>
        <dbReference type="Proteomes" id="UP000190322"/>
    </source>
</evidence>
<dbReference type="InterPro" id="IPR045275">
    <property type="entry name" value="MscS_archaea/bacteria_type"/>
</dbReference>
<feature type="transmembrane region" description="Helical" evidence="7">
    <location>
        <begin position="106"/>
        <end position="126"/>
    </location>
</feature>
<dbReference type="SUPFAM" id="SSF82689">
    <property type="entry name" value="Mechanosensitive channel protein MscS (YggB), C-terminal domain"/>
    <property type="match status" value="1"/>
</dbReference>
<keyword evidence="7" id="KW-0997">Cell inner membrane</keyword>
<feature type="transmembrane region" description="Helical" evidence="7">
    <location>
        <begin position="132"/>
        <end position="151"/>
    </location>
</feature>
<dbReference type="InterPro" id="IPR010920">
    <property type="entry name" value="LSM_dom_sf"/>
</dbReference>
<comment type="similarity">
    <text evidence="2 7">Belongs to the MscS (TC 1.A.23) family.</text>
</comment>
<keyword evidence="7" id="KW-0406">Ion transport</keyword>
<reference evidence="10 11" key="1">
    <citation type="submission" date="2017-02" db="EMBL/GenBank/DDBJ databases">
        <title>Draft genome sequence of Moraxella canis CCUG 8415A type strain.</title>
        <authorList>
            <person name="Engstrom-Jakobsson H."/>
            <person name="Salva-Serra F."/>
            <person name="Thorell K."/>
            <person name="Gonzales-Siles L."/>
            <person name="Karlsson R."/>
            <person name="Boulund F."/>
            <person name="Engstrand L."/>
            <person name="Moore E."/>
        </authorList>
    </citation>
    <scope>NUCLEOTIDE SEQUENCE [LARGE SCALE GENOMIC DNA]</scope>
    <source>
        <strain evidence="10 11">CCUG 8415A</strain>
    </source>
</reference>
<evidence type="ECO:0000256" key="5">
    <source>
        <dbReference type="ARBA" id="ARBA00022989"/>
    </source>
</evidence>
<keyword evidence="4 7" id="KW-0812">Transmembrane</keyword>
<feature type="transmembrane region" description="Helical" evidence="7">
    <location>
        <begin position="67"/>
        <end position="85"/>
    </location>
</feature>
<feature type="domain" description="Mechanosensitive ion channel MscS" evidence="8">
    <location>
        <begin position="155"/>
        <end position="219"/>
    </location>
</feature>
<dbReference type="EMBL" id="MUXT01000004">
    <property type="protein sequence ID" value="OOR84657.1"/>
    <property type="molecule type" value="Genomic_DNA"/>
</dbReference>
<comment type="caution">
    <text evidence="7">Lacks conserved residue(s) required for the propagation of feature annotation.</text>
</comment>
<proteinExistence type="inferred from homology"/>
<keyword evidence="6 7" id="KW-0472">Membrane</keyword>
<comment type="caution">
    <text evidence="10">The sequence shown here is derived from an EMBL/GenBank/DDBJ whole genome shotgun (WGS) entry which is preliminary data.</text>
</comment>
<dbReference type="InterPro" id="IPR011014">
    <property type="entry name" value="MscS_channel_TM-2"/>
</dbReference>
<dbReference type="GO" id="GO:0005886">
    <property type="term" value="C:plasma membrane"/>
    <property type="evidence" value="ECO:0007669"/>
    <property type="project" value="UniProtKB-SubCell"/>
</dbReference>
<protein>
    <recommendedName>
        <fullName evidence="7">Small-conductance mechanosensitive channel</fullName>
    </recommendedName>
</protein>
<dbReference type="InterPro" id="IPR023408">
    <property type="entry name" value="MscS_beta-dom_sf"/>
</dbReference>
<comment type="function">
    <text evidence="7">Mechanosensitive channel that participates in the regulation of osmotic pressure changes within the cell, opening in response to stretch forces in the membrane lipid bilayer, without the need for other proteins. Contributes to normal resistance to hypoosmotic shock. Forms an ion channel of 1.0 nanosiemens conductance with a slight preference for anions.</text>
</comment>
<keyword evidence="7" id="KW-0407">Ion channel</keyword>
<evidence type="ECO:0000259" key="9">
    <source>
        <dbReference type="Pfam" id="PF21082"/>
    </source>
</evidence>
<dbReference type="PANTHER" id="PTHR30221">
    <property type="entry name" value="SMALL-CONDUCTANCE MECHANOSENSITIVE CHANNEL"/>
    <property type="match status" value="1"/>
</dbReference>
<organism evidence="10 11">
    <name type="scientific">Moraxella canis</name>
    <dbReference type="NCBI Taxonomy" id="90239"/>
    <lineage>
        <taxon>Bacteria</taxon>
        <taxon>Pseudomonadati</taxon>
        <taxon>Pseudomonadota</taxon>
        <taxon>Gammaproteobacteria</taxon>
        <taxon>Moraxellales</taxon>
        <taxon>Moraxellaceae</taxon>
        <taxon>Moraxella</taxon>
    </lineage>
</organism>
<dbReference type="GO" id="GO:0008381">
    <property type="term" value="F:mechanosensitive monoatomic ion channel activity"/>
    <property type="evidence" value="ECO:0007669"/>
    <property type="project" value="InterPro"/>
</dbReference>
<dbReference type="SUPFAM" id="SSF50182">
    <property type="entry name" value="Sm-like ribonucleoproteins"/>
    <property type="match status" value="1"/>
</dbReference>
<evidence type="ECO:0000259" key="8">
    <source>
        <dbReference type="Pfam" id="PF00924"/>
    </source>
</evidence>
<feature type="domain" description="Mechanosensitive ion channel MscS C-terminal" evidence="9">
    <location>
        <begin position="226"/>
        <end position="308"/>
    </location>
</feature>
<dbReference type="Pfam" id="PF21082">
    <property type="entry name" value="MS_channel_3rd"/>
    <property type="match status" value="1"/>
</dbReference>
<dbReference type="Proteomes" id="UP000190322">
    <property type="component" value="Unassembled WGS sequence"/>
</dbReference>